<feature type="transmembrane region" description="Helical" evidence="1">
    <location>
        <begin position="32"/>
        <end position="53"/>
    </location>
</feature>
<sequence>MLTFATEDHLSETKKRTFHCIYERVRRFDDPFVLGGLIITCIGLILGIIIIVIRKLHFASVKKSFFIVITMIIMIVGLALLISCAEVYEILISLPAATGLTILAIFMGIRLKDLETKFITILFLTFCLSTGIGFILFVIGMIFYDNVLQGDAWVCWGCATFVAIIFTTDYLQRKQFSKMYNIFLLFYEYFALNITSEFFVNSLMHCNWTNVNNVFELKQQLKEIMIRHDE</sequence>
<dbReference type="Proteomes" id="UP000050790">
    <property type="component" value="Unassembled WGS sequence"/>
</dbReference>
<proteinExistence type="predicted"/>
<protein>
    <submittedName>
        <fullName evidence="3">Uncharacterized protein</fullName>
    </submittedName>
</protein>
<dbReference type="AlphaFoldDB" id="A0AA85AMQ6"/>
<name>A0AA85AMQ6_9TREM</name>
<feature type="transmembrane region" description="Helical" evidence="1">
    <location>
        <begin position="65"/>
        <end position="82"/>
    </location>
</feature>
<feature type="transmembrane region" description="Helical" evidence="1">
    <location>
        <begin position="150"/>
        <end position="171"/>
    </location>
</feature>
<evidence type="ECO:0000256" key="1">
    <source>
        <dbReference type="SAM" id="Phobius"/>
    </source>
</evidence>
<keyword evidence="1" id="KW-1133">Transmembrane helix</keyword>
<feature type="transmembrane region" description="Helical" evidence="1">
    <location>
        <begin position="88"/>
        <end position="109"/>
    </location>
</feature>
<evidence type="ECO:0000313" key="3">
    <source>
        <dbReference type="WBParaSite" id="SMRG1_93430.1"/>
    </source>
</evidence>
<evidence type="ECO:0000313" key="2">
    <source>
        <dbReference type="Proteomes" id="UP000050790"/>
    </source>
</evidence>
<feature type="transmembrane region" description="Helical" evidence="1">
    <location>
        <begin position="121"/>
        <end position="144"/>
    </location>
</feature>
<dbReference type="WBParaSite" id="SMRG1_93430.1">
    <property type="protein sequence ID" value="SMRG1_93430.1"/>
    <property type="gene ID" value="SMRG1_93430"/>
</dbReference>
<accession>A0AA85AMQ6</accession>
<keyword evidence="1" id="KW-0472">Membrane</keyword>
<organism evidence="2 3">
    <name type="scientific">Schistosoma margrebowiei</name>
    <dbReference type="NCBI Taxonomy" id="48269"/>
    <lineage>
        <taxon>Eukaryota</taxon>
        <taxon>Metazoa</taxon>
        <taxon>Spiralia</taxon>
        <taxon>Lophotrochozoa</taxon>
        <taxon>Platyhelminthes</taxon>
        <taxon>Trematoda</taxon>
        <taxon>Digenea</taxon>
        <taxon>Strigeidida</taxon>
        <taxon>Schistosomatoidea</taxon>
        <taxon>Schistosomatidae</taxon>
        <taxon>Schistosoma</taxon>
    </lineage>
</organism>
<keyword evidence="1" id="KW-0812">Transmembrane</keyword>
<reference evidence="3" key="1">
    <citation type="submission" date="2023-11" db="UniProtKB">
        <authorList>
            <consortium name="WormBaseParasite"/>
        </authorList>
    </citation>
    <scope>IDENTIFICATION</scope>
</reference>